<evidence type="ECO:0008006" key="3">
    <source>
        <dbReference type="Google" id="ProtNLM"/>
    </source>
</evidence>
<protein>
    <recommendedName>
        <fullName evidence="3">Lipoprotein</fullName>
    </recommendedName>
</protein>
<gene>
    <name evidence="1" type="ORF">AMPC_11570</name>
</gene>
<organism evidence="1 2">
    <name type="scientific">Anaeromyxobacter paludicola</name>
    <dbReference type="NCBI Taxonomy" id="2918171"/>
    <lineage>
        <taxon>Bacteria</taxon>
        <taxon>Pseudomonadati</taxon>
        <taxon>Myxococcota</taxon>
        <taxon>Myxococcia</taxon>
        <taxon>Myxococcales</taxon>
        <taxon>Cystobacterineae</taxon>
        <taxon>Anaeromyxobacteraceae</taxon>
        <taxon>Anaeromyxobacter</taxon>
    </lineage>
</organism>
<accession>A0ABN6N4E3</accession>
<dbReference type="SUPFAM" id="SSF51004">
    <property type="entry name" value="C-terminal (heme d1) domain of cytochrome cd1-nitrite reductase"/>
    <property type="match status" value="1"/>
</dbReference>
<name>A0ABN6N4E3_9BACT</name>
<proteinExistence type="predicted"/>
<evidence type="ECO:0000313" key="1">
    <source>
        <dbReference type="EMBL" id="BDG08044.1"/>
    </source>
</evidence>
<dbReference type="RefSeq" id="WP_248345164.1">
    <property type="nucleotide sequence ID" value="NZ_AP025592.1"/>
</dbReference>
<dbReference type="EMBL" id="AP025592">
    <property type="protein sequence ID" value="BDG08044.1"/>
    <property type="molecule type" value="Genomic_DNA"/>
</dbReference>
<evidence type="ECO:0000313" key="2">
    <source>
        <dbReference type="Proteomes" id="UP001162734"/>
    </source>
</evidence>
<dbReference type="Proteomes" id="UP001162734">
    <property type="component" value="Chromosome"/>
</dbReference>
<keyword evidence="2" id="KW-1185">Reference proteome</keyword>
<dbReference type="InterPro" id="IPR011048">
    <property type="entry name" value="Haem_d1_sf"/>
</dbReference>
<reference evidence="2" key="1">
    <citation type="journal article" date="2022" name="Int. J. Syst. Evol. Microbiol.">
        <title>Anaeromyxobacter oryzae sp. nov., Anaeromyxobacter diazotrophicus sp. nov. and Anaeromyxobacter paludicola sp. nov., isolated from paddy soils.</title>
        <authorList>
            <person name="Itoh H."/>
            <person name="Xu Z."/>
            <person name="Mise K."/>
            <person name="Masuda Y."/>
            <person name="Ushijima N."/>
            <person name="Hayakawa C."/>
            <person name="Shiratori Y."/>
            <person name="Senoo K."/>
        </authorList>
    </citation>
    <scope>NUCLEOTIDE SEQUENCE [LARGE SCALE GENOMIC DNA]</scope>
    <source>
        <strain evidence="2">Red630</strain>
    </source>
</reference>
<sequence>MLGLLLAAGCGESVRAVAPPTSQFYFPTGLSLAKLSNGKTALLVVSSNFDLNYDLNEGGTLIAVDPDASGDTRADPNAALAILGSARIGSMGGEVVVADAQSCPGWTPPSGVPPAQVLVPSRNQNALYRVTLDEDTGALACGEGCKVALDVAPDANQIALADPYGVTLACRVVDGVTQQSAFVSFLRASAYDGYLTEVALESPTTQTRISLGTSFTFSSTYDAVMGRLYVTSGFAAVGDAPIRWVDLYSDDAVSAVNLYDLVRGAETRGIALSNPRAGASRLAYVALRLYDADTASSTGARPTDDVAGALAVVELTEQPYGDPSARVTRVVPLDRGSTQVKVLPARAGKGDLVAVTSPDDDSMTLYDDDTGTVVRTFALSSTGTPELGKQPFGMAVEQRPNVACAGGSAPVAACDRIYVGSFDRGYVSVVELDPDHPGAARVVKRIGRER</sequence>